<name>A0ABR1ZFC3_9ROSI</name>
<dbReference type="Proteomes" id="UP001396334">
    <property type="component" value="Unassembled WGS sequence"/>
</dbReference>
<evidence type="ECO:0000313" key="2">
    <source>
        <dbReference type="Proteomes" id="UP001396334"/>
    </source>
</evidence>
<gene>
    <name evidence="1" type="ORF">V6N11_082676</name>
</gene>
<sequence>MTNFSLQNQEVVQVNARVSGIGALTTPLNGLNGGRPPESVRSVVVPSRLERLVNPVNEEDQQAVKRSRGESDEVMDIGVEEILVAPKN</sequence>
<comment type="caution">
    <text evidence="1">The sequence shown here is derived from an EMBL/GenBank/DDBJ whole genome shotgun (WGS) entry which is preliminary data.</text>
</comment>
<evidence type="ECO:0000313" key="1">
    <source>
        <dbReference type="EMBL" id="KAK8479151.1"/>
    </source>
</evidence>
<keyword evidence="2" id="KW-1185">Reference proteome</keyword>
<protein>
    <submittedName>
        <fullName evidence="1">Uncharacterized protein</fullName>
    </submittedName>
</protein>
<organism evidence="1 2">
    <name type="scientific">Hibiscus sabdariffa</name>
    <name type="common">roselle</name>
    <dbReference type="NCBI Taxonomy" id="183260"/>
    <lineage>
        <taxon>Eukaryota</taxon>
        <taxon>Viridiplantae</taxon>
        <taxon>Streptophyta</taxon>
        <taxon>Embryophyta</taxon>
        <taxon>Tracheophyta</taxon>
        <taxon>Spermatophyta</taxon>
        <taxon>Magnoliopsida</taxon>
        <taxon>eudicotyledons</taxon>
        <taxon>Gunneridae</taxon>
        <taxon>Pentapetalae</taxon>
        <taxon>rosids</taxon>
        <taxon>malvids</taxon>
        <taxon>Malvales</taxon>
        <taxon>Malvaceae</taxon>
        <taxon>Malvoideae</taxon>
        <taxon>Hibiscus</taxon>
    </lineage>
</organism>
<accession>A0ABR1ZFC3</accession>
<proteinExistence type="predicted"/>
<reference evidence="1 2" key="1">
    <citation type="journal article" date="2024" name="G3 (Bethesda)">
        <title>Genome assembly of Hibiscus sabdariffa L. provides insights into metabolisms of medicinal natural products.</title>
        <authorList>
            <person name="Kim T."/>
        </authorList>
    </citation>
    <scope>NUCLEOTIDE SEQUENCE [LARGE SCALE GENOMIC DNA]</scope>
    <source>
        <strain evidence="1">TK-2024</strain>
        <tissue evidence="1">Old leaves</tissue>
    </source>
</reference>
<dbReference type="EMBL" id="JBBPBN010001239">
    <property type="protein sequence ID" value="KAK8479151.1"/>
    <property type="molecule type" value="Genomic_DNA"/>
</dbReference>